<dbReference type="EMBL" id="JAMQYH010000005">
    <property type="protein sequence ID" value="KAJ1686723.1"/>
    <property type="molecule type" value="Genomic_DNA"/>
</dbReference>
<evidence type="ECO:0000256" key="4">
    <source>
        <dbReference type="ARBA" id="ARBA00023136"/>
    </source>
</evidence>
<evidence type="ECO:0000256" key="2">
    <source>
        <dbReference type="ARBA" id="ARBA00022692"/>
    </source>
</evidence>
<dbReference type="GO" id="GO:0098542">
    <property type="term" value="P:defense response to other organism"/>
    <property type="evidence" value="ECO:0007669"/>
    <property type="project" value="InterPro"/>
</dbReference>
<keyword evidence="2 6" id="KW-0812">Transmembrane</keyword>
<dbReference type="Pfam" id="PF03168">
    <property type="entry name" value="LEA_2"/>
    <property type="match status" value="1"/>
</dbReference>
<evidence type="ECO:0000313" key="8">
    <source>
        <dbReference type="EMBL" id="KAJ1686723.1"/>
    </source>
</evidence>
<gene>
    <name evidence="8" type="ORF">LUZ63_018113</name>
</gene>
<keyword evidence="9" id="KW-1185">Reference proteome</keyword>
<evidence type="ECO:0000256" key="1">
    <source>
        <dbReference type="ARBA" id="ARBA00004167"/>
    </source>
</evidence>
<evidence type="ECO:0000256" key="5">
    <source>
        <dbReference type="SAM" id="MobiDB-lite"/>
    </source>
</evidence>
<reference evidence="8" key="1">
    <citation type="journal article" date="2022" name="Cell">
        <title>Repeat-based holocentromeres influence genome architecture and karyotype evolution.</title>
        <authorList>
            <person name="Hofstatter P.G."/>
            <person name="Thangavel G."/>
            <person name="Lux T."/>
            <person name="Neumann P."/>
            <person name="Vondrak T."/>
            <person name="Novak P."/>
            <person name="Zhang M."/>
            <person name="Costa L."/>
            <person name="Castellani M."/>
            <person name="Scott A."/>
            <person name="Toegelov H."/>
            <person name="Fuchs J."/>
            <person name="Mata-Sucre Y."/>
            <person name="Dias Y."/>
            <person name="Vanzela A.L.L."/>
            <person name="Huettel B."/>
            <person name="Almeida C.C.S."/>
            <person name="Simkova H."/>
            <person name="Souza G."/>
            <person name="Pedrosa-Harand A."/>
            <person name="Macas J."/>
            <person name="Mayer K.F.X."/>
            <person name="Houben A."/>
            <person name="Marques A."/>
        </authorList>
    </citation>
    <scope>NUCLEOTIDE SEQUENCE</scope>
    <source>
        <strain evidence="8">RhyBre1mFocal</strain>
    </source>
</reference>
<dbReference type="AlphaFoldDB" id="A0A9Q0C3S1"/>
<keyword evidence="4 6" id="KW-0472">Membrane</keyword>
<comment type="subcellular location">
    <subcellularLocation>
        <location evidence="1">Membrane</location>
        <topology evidence="1">Single-pass membrane protein</topology>
    </subcellularLocation>
</comment>
<dbReference type="PANTHER" id="PTHR31234">
    <property type="entry name" value="LATE EMBRYOGENESIS ABUNDANT (LEA) HYDROXYPROLINE-RICH GLYCOPROTEIN FAMILY"/>
    <property type="match status" value="1"/>
</dbReference>
<keyword evidence="3 6" id="KW-1133">Transmembrane helix</keyword>
<dbReference type="InterPro" id="IPR004864">
    <property type="entry name" value="LEA_2"/>
</dbReference>
<dbReference type="Proteomes" id="UP001151287">
    <property type="component" value="Unassembled WGS sequence"/>
</dbReference>
<feature type="compositionally biased region" description="Polar residues" evidence="5">
    <location>
        <begin position="34"/>
        <end position="43"/>
    </location>
</feature>
<evidence type="ECO:0000259" key="7">
    <source>
        <dbReference type="Pfam" id="PF03168"/>
    </source>
</evidence>
<evidence type="ECO:0000256" key="3">
    <source>
        <dbReference type="ARBA" id="ARBA00022989"/>
    </source>
</evidence>
<dbReference type="GO" id="GO:0005886">
    <property type="term" value="C:plasma membrane"/>
    <property type="evidence" value="ECO:0007669"/>
    <property type="project" value="TreeGrafter"/>
</dbReference>
<dbReference type="InterPro" id="IPR044839">
    <property type="entry name" value="NDR1-like"/>
</dbReference>
<feature type="domain" description="Late embryogenesis abundant protein LEA-2 subgroup" evidence="7">
    <location>
        <begin position="157"/>
        <end position="260"/>
    </location>
</feature>
<proteinExistence type="predicted"/>
<comment type="caution">
    <text evidence="8">The sequence shown here is derived from an EMBL/GenBank/DDBJ whole genome shotgun (WGS) entry which is preliminary data.</text>
</comment>
<feature type="transmembrane region" description="Helical" evidence="6">
    <location>
        <begin position="97"/>
        <end position="123"/>
    </location>
</feature>
<sequence length="288" mass="31904">MADPRVYPTDNRPAYHVDYSSDMSGEMPHGGGQTRYNYSSGSSGEMPRQPDPKPPKHHVVQIPKDQVFRTPPPQNARLQKIYAARAARKRNRNCFCFLRYLLSTILTIVLVVAIVAGVFFLFYKPKTPKYTLSSMTVKNFNVSAPNTLTFSPDFEATVTADNPNSKISIYYEDNSDITVSFKGVNLANGAWPKFHQPEKNVTELVVSVKGSGIRLSASLHDEILQNEKNGAVPLNLDMKVPVKIKAGAITTWTFNVLVSCDVTLDKLSAGSTIVDKSCSVKVHAFNKF</sequence>
<organism evidence="8 9">
    <name type="scientific">Rhynchospora breviuscula</name>
    <dbReference type="NCBI Taxonomy" id="2022672"/>
    <lineage>
        <taxon>Eukaryota</taxon>
        <taxon>Viridiplantae</taxon>
        <taxon>Streptophyta</taxon>
        <taxon>Embryophyta</taxon>
        <taxon>Tracheophyta</taxon>
        <taxon>Spermatophyta</taxon>
        <taxon>Magnoliopsida</taxon>
        <taxon>Liliopsida</taxon>
        <taxon>Poales</taxon>
        <taxon>Cyperaceae</taxon>
        <taxon>Cyperoideae</taxon>
        <taxon>Rhynchosporeae</taxon>
        <taxon>Rhynchospora</taxon>
    </lineage>
</organism>
<dbReference type="PANTHER" id="PTHR31234:SF70">
    <property type="entry name" value="LATE EMBRYOGENESIS ABUNDANT PROTEIN LEA-2 SUBGROUP DOMAIN-CONTAINING PROTEIN"/>
    <property type="match status" value="1"/>
</dbReference>
<feature type="region of interest" description="Disordered" evidence="5">
    <location>
        <begin position="1"/>
        <end position="58"/>
    </location>
</feature>
<evidence type="ECO:0000256" key="6">
    <source>
        <dbReference type="SAM" id="Phobius"/>
    </source>
</evidence>
<name>A0A9Q0C3S1_9POAL</name>
<dbReference type="OrthoDB" id="1849707at2759"/>
<evidence type="ECO:0000313" key="9">
    <source>
        <dbReference type="Proteomes" id="UP001151287"/>
    </source>
</evidence>
<protein>
    <recommendedName>
        <fullName evidence="7">Late embryogenesis abundant protein LEA-2 subgroup domain-containing protein</fullName>
    </recommendedName>
</protein>
<accession>A0A9Q0C3S1</accession>